<dbReference type="AlphaFoldDB" id="A0A0D0CV07"/>
<dbReference type="InParanoid" id="A0A0D0CV07"/>
<keyword evidence="2" id="KW-1185">Reference proteome</keyword>
<dbReference type="HOGENOM" id="CLU_142990_2_0_1"/>
<dbReference type="STRING" id="930991.A0A0D0CV07"/>
<protein>
    <submittedName>
        <fullName evidence="1">Uncharacterized protein</fullName>
    </submittedName>
</protein>
<dbReference type="EMBL" id="KN826318">
    <property type="protein sequence ID" value="KIK79298.1"/>
    <property type="molecule type" value="Genomic_DNA"/>
</dbReference>
<reference evidence="1 2" key="1">
    <citation type="submission" date="2014-04" db="EMBL/GenBank/DDBJ databases">
        <authorList>
            <consortium name="DOE Joint Genome Institute"/>
            <person name="Kuo A."/>
            <person name="Kohler A."/>
            <person name="Jargeat P."/>
            <person name="Nagy L.G."/>
            <person name="Floudas D."/>
            <person name="Copeland A."/>
            <person name="Barry K.W."/>
            <person name="Cichocki N."/>
            <person name="Veneault-Fourrey C."/>
            <person name="LaButti K."/>
            <person name="Lindquist E.A."/>
            <person name="Lipzen A."/>
            <person name="Lundell T."/>
            <person name="Morin E."/>
            <person name="Murat C."/>
            <person name="Sun H."/>
            <person name="Tunlid A."/>
            <person name="Henrissat B."/>
            <person name="Grigoriev I.V."/>
            <person name="Hibbett D.S."/>
            <person name="Martin F."/>
            <person name="Nordberg H.P."/>
            <person name="Cantor M.N."/>
            <person name="Hua S.X."/>
        </authorList>
    </citation>
    <scope>NUCLEOTIDE SEQUENCE [LARGE SCALE GENOMIC DNA]</scope>
    <source>
        <strain evidence="1 2">Ve08.2h10</strain>
    </source>
</reference>
<gene>
    <name evidence="1" type="ORF">PAXRUDRAFT_161631</name>
</gene>
<accession>A0A0D0CV07</accession>
<sequence>MGSNRKSNGLQSLTGLLLQSTHTPQNVIETLARMGISVSVDTIHAAVRFLSVES</sequence>
<proteinExistence type="predicted"/>
<feature type="non-terminal residue" evidence="1">
    <location>
        <position position="54"/>
    </location>
</feature>
<organism evidence="1 2">
    <name type="scientific">Paxillus rubicundulus Ve08.2h10</name>
    <dbReference type="NCBI Taxonomy" id="930991"/>
    <lineage>
        <taxon>Eukaryota</taxon>
        <taxon>Fungi</taxon>
        <taxon>Dikarya</taxon>
        <taxon>Basidiomycota</taxon>
        <taxon>Agaricomycotina</taxon>
        <taxon>Agaricomycetes</taxon>
        <taxon>Agaricomycetidae</taxon>
        <taxon>Boletales</taxon>
        <taxon>Paxilineae</taxon>
        <taxon>Paxillaceae</taxon>
        <taxon>Paxillus</taxon>
    </lineage>
</organism>
<evidence type="ECO:0000313" key="1">
    <source>
        <dbReference type="EMBL" id="KIK79298.1"/>
    </source>
</evidence>
<evidence type="ECO:0000313" key="2">
    <source>
        <dbReference type="Proteomes" id="UP000054538"/>
    </source>
</evidence>
<reference evidence="2" key="2">
    <citation type="submission" date="2015-01" db="EMBL/GenBank/DDBJ databases">
        <title>Evolutionary Origins and Diversification of the Mycorrhizal Mutualists.</title>
        <authorList>
            <consortium name="DOE Joint Genome Institute"/>
            <consortium name="Mycorrhizal Genomics Consortium"/>
            <person name="Kohler A."/>
            <person name="Kuo A."/>
            <person name="Nagy L.G."/>
            <person name="Floudas D."/>
            <person name="Copeland A."/>
            <person name="Barry K.W."/>
            <person name="Cichocki N."/>
            <person name="Veneault-Fourrey C."/>
            <person name="LaButti K."/>
            <person name="Lindquist E.A."/>
            <person name="Lipzen A."/>
            <person name="Lundell T."/>
            <person name="Morin E."/>
            <person name="Murat C."/>
            <person name="Riley R."/>
            <person name="Ohm R."/>
            <person name="Sun H."/>
            <person name="Tunlid A."/>
            <person name="Henrissat B."/>
            <person name="Grigoriev I.V."/>
            <person name="Hibbett D.S."/>
            <person name="Martin F."/>
        </authorList>
    </citation>
    <scope>NUCLEOTIDE SEQUENCE [LARGE SCALE GENOMIC DNA]</scope>
    <source>
        <strain evidence="2">Ve08.2h10</strain>
    </source>
</reference>
<name>A0A0D0CV07_9AGAM</name>
<dbReference type="OrthoDB" id="4743193at2759"/>
<dbReference type="Proteomes" id="UP000054538">
    <property type="component" value="Unassembled WGS sequence"/>
</dbReference>